<accession>A0ABY6K848</accession>
<sequence>MDHFKPPSQFELTINNAEAWETWKYKFLLYSDAIQLETKPVKQQRAILLHNIGDDALNIYKTFGLQETLTNPTITEILEKFDNHFKPFKNVIYRRYNFFSEVQDKNQSFDDFVTKVKNKAVYCDFGDLTESLIRDRIVLGVLDKNLTERYLQDPDLTLSKAIALGRAAESSRTQLKEIKEEVTVNKLSSYKETPSNKNTEHKFAKKNHKFFKACRKCASKHNYGNCPAYGKQCNKCKKPNHYAKCCKNKIVHDIAENDIYMHVLSVDNILRDGWFETIYIQEHPINFKIDTGADVNILPVASLKFLQGKYVITPTNKNIFTYTKERIPIVGEVELECQFQSKKSNSKFFVVKCQTIPILGLKDCSRFGLIEKVNSLHQCINNISSEVILNKYKDVFEGVGLLKNKQSILIKEDAISQVYTARRLPLALREPVREELEKMSKLGVIKKINKPTEWSHPIVVVKKPNGDVRICIDPRKLNYWIKRERYMMPSPEEVLALIPKANIYTVLDAKYAFWQIPLTDEASLLTTMSTPYGRYCYTRMPYGLSSAPEIFQRIIHQLYLDASSNGLGAALQQQGDPITYSSTALSSAQKKYSQIEKELLAVYFGCKRNHLYLYGRKFTAFTDHKPLLTIMKKPMVDLSPRLQRLVLQLQHYDFDLKYIPGKKLYTADALSRDYIANDLFITPVIEISQNNQVLMVTYSNNRHQDLVEATNNDPVLQEVKNYIENGWPIHKKTMNPLVKPFWDIKEELFEWEGLLCRGVKLVIPEKRRNHILSLLHKAHRGINSTLFLARSTFYWPGMCQEVEELVKKCRICQKYSRNNTKKPLIPHETGNCPFQKIGVDLFEIEGRKYLGIVDYYTKYPEVFELRSTKAEMVIEKLKEVFARFGVPEIMMTDNGPPFQSTEMMEFAKEWNVTHTTSSPRFPQSNGMIERTIQTLKSTIIKCQQSKQDIYQALLLLRNTEHNSLPSPAVMLYGRKQRLFLPMKTTLMNESRICEDSIRKQHEANQSRMKFYFNRHAMDLPSLENGQSVLVRQEKQWSPAKVIAPGVHPRSYLLEDTKGSVLRRNRRDLRPADTLSGPTEKESPPEKQEQLDPQPSTSSQSEETSATTRTRCGRLVKPPV</sequence>
<keyword evidence="11" id="KW-1185">Reference proteome</keyword>
<evidence type="ECO:0000256" key="6">
    <source>
        <dbReference type="ARBA" id="ARBA00022801"/>
    </source>
</evidence>
<dbReference type="Pfam" id="PF17917">
    <property type="entry name" value="RT_RNaseH"/>
    <property type="match status" value="1"/>
</dbReference>
<protein>
    <recommendedName>
        <fullName evidence="1">RNA-directed DNA polymerase</fullName>
        <ecNumber evidence="1">2.7.7.49</ecNumber>
    </recommendedName>
</protein>
<dbReference type="InterPro" id="IPR041373">
    <property type="entry name" value="RT_RNaseH"/>
</dbReference>
<dbReference type="EC" id="2.7.7.49" evidence="1"/>
<keyword evidence="2" id="KW-0808">Transferase</keyword>
<gene>
    <name evidence="10" type="ORF">LAZ67_3002045</name>
</gene>
<dbReference type="Gene3D" id="1.10.340.70">
    <property type="match status" value="1"/>
</dbReference>
<evidence type="ECO:0000256" key="8">
    <source>
        <dbReference type="SAM" id="MobiDB-lite"/>
    </source>
</evidence>
<evidence type="ECO:0000256" key="2">
    <source>
        <dbReference type="ARBA" id="ARBA00022679"/>
    </source>
</evidence>
<feature type="domain" description="Integrase catalytic" evidence="9">
    <location>
        <begin position="829"/>
        <end position="982"/>
    </location>
</feature>
<name>A0ABY6K848_9ARAC</name>
<feature type="region of interest" description="Disordered" evidence="8">
    <location>
        <begin position="1062"/>
        <end position="1119"/>
    </location>
</feature>
<dbReference type="InterPro" id="IPR012337">
    <property type="entry name" value="RNaseH-like_sf"/>
</dbReference>
<dbReference type="CDD" id="cd05481">
    <property type="entry name" value="retropepsin_like_LTR_1"/>
    <property type="match status" value="1"/>
</dbReference>
<dbReference type="InterPro" id="IPR050951">
    <property type="entry name" value="Retrovirus_Pol_polyprotein"/>
</dbReference>
<evidence type="ECO:0000256" key="3">
    <source>
        <dbReference type="ARBA" id="ARBA00022695"/>
    </source>
</evidence>
<dbReference type="PANTHER" id="PTHR37984">
    <property type="entry name" value="PROTEIN CBG26694"/>
    <property type="match status" value="1"/>
</dbReference>
<evidence type="ECO:0000256" key="1">
    <source>
        <dbReference type="ARBA" id="ARBA00012493"/>
    </source>
</evidence>
<dbReference type="CDD" id="cd09274">
    <property type="entry name" value="RNase_HI_RT_Ty3"/>
    <property type="match status" value="1"/>
</dbReference>
<organism evidence="10 11">
    <name type="scientific">Cordylochernes scorpioides</name>
    <dbReference type="NCBI Taxonomy" id="51811"/>
    <lineage>
        <taxon>Eukaryota</taxon>
        <taxon>Metazoa</taxon>
        <taxon>Ecdysozoa</taxon>
        <taxon>Arthropoda</taxon>
        <taxon>Chelicerata</taxon>
        <taxon>Arachnida</taxon>
        <taxon>Pseudoscorpiones</taxon>
        <taxon>Cheliferoidea</taxon>
        <taxon>Chernetidae</taxon>
        <taxon>Cordylochernes</taxon>
    </lineage>
</organism>
<dbReference type="Pfam" id="PF00665">
    <property type="entry name" value="rve"/>
    <property type="match status" value="1"/>
</dbReference>
<keyword evidence="5" id="KW-0255">Endonuclease</keyword>
<dbReference type="Pfam" id="PF17921">
    <property type="entry name" value="Integrase_H2C2"/>
    <property type="match status" value="1"/>
</dbReference>
<evidence type="ECO:0000256" key="7">
    <source>
        <dbReference type="ARBA" id="ARBA00022918"/>
    </source>
</evidence>
<keyword evidence="3" id="KW-0548">Nucleotidyltransferase</keyword>
<dbReference type="InterPro" id="IPR036397">
    <property type="entry name" value="RNaseH_sf"/>
</dbReference>
<keyword evidence="4" id="KW-0540">Nuclease</keyword>
<dbReference type="InterPro" id="IPR021109">
    <property type="entry name" value="Peptidase_aspartic_dom_sf"/>
</dbReference>
<feature type="compositionally biased region" description="Basic and acidic residues" evidence="8">
    <location>
        <begin position="1078"/>
        <end position="1089"/>
    </location>
</feature>
<dbReference type="SUPFAM" id="SSF56672">
    <property type="entry name" value="DNA/RNA polymerases"/>
    <property type="match status" value="1"/>
</dbReference>
<keyword evidence="7" id="KW-0695">RNA-directed DNA polymerase</keyword>
<dbReference type="PROSITE" id="PS50994">
    <property type="entry name" value="INTEGRASE"/>
    <property type="match status" value="1"/>
</dbReference>
<dbReference type="InterPro" id="IPR043502">
    <property type="entry name" value="DNA/RNA_pol_sf"/>
</dbReference>
<dbReference type="Gene3D" id="3.10.10.10">
    <property type="entry name" value="HIV Type 1 Reverse Transcriptase, subunit A, domain 1"/>
    <property type="match status" value="1"/>
</dbReference>
<proteinExistence type="predicted"/>
<feature type="non-terminal residue" evidence="10">
    <location>
        <position position="1"/>
    </location>
</feature>
<dbReference type="InterPro" id="IPR041588">
    <property type="entry name" value="Integrase_H2C2"/>
</dbReference>
<dbReference type="CDD" id="cd01647">
    <property type="entry name" value="RT_LTR"/>
    <property type="match status" value="1"/>
</dbReference>
<evidence type="ECO:0000313" key="10">
    <source>
        <dbReference type="EMBL" id="UYV64810.1"/>
    </source>
</evidence>
<dbReference type="PANTHER" id="PTHR37984:SF7">
    <property type="entry name" value="INTEGRASE CATALYTIC DOMAIN-CONTAINING PROTEIN"/>
    <property type="match status" value="1"/>
</dbReference>
<keyword evidence="6" id="KW-0378">Hydrolase</keyword>
<dbReference type="Gene3D" id="3.30.420.10">
    <property type="entry name" value="Ribonuclease H-like superfamily/Ribonuclease H"/>
    <property type="match status" value="1"/>
</dbReference>
<dbReference type="InterPro" id="IPR001584">
    <property type="entry name" value="Integrase_cat-core"/>
</dbReference>
<feature type="compositionally biased region" description="Low complexity" evidence="8">
    <location>
        <begin position="1092"/>
        <end position="1109"/>
    </location>
</feature>
<dbReference type="SUPFAM" id="SSF50630">
    <property type="entry name" value="Acid proteases"/>
    <property type="match status" value="1"/>
</dbReference>
<dbReference type="Gene3D" id="3.30.70.270">
    <property type="match status" value="1"/>
</dbReference>
<dbReference type="EMBL" id="CP092865">
    <property type="protein sequence ID" value="UYV64810.1"/>
    <property type="molecule type" value="Genomic_DNA"/>
</dbReference>
<reference evidence="10 11" key="1">
    <citation type="submission" date="2022-01" db="EMBL/GenBank/DDBJ databases">
        <title>A chromosomal length assembly of Cordylochernes scorpioides.</title>
        <authorList>
            <person name="Zeh D."/>
            <person name="Zeh J."/>
        </authorList>
    </citation>
    <scope>NUCLEOTIDE SEQUENCE [LARGE SCALE GENOMIC DNA]</scope>
    <source>
        <strain evidence="10">IN4F17</strain>
        <tissue evidence="10">Whole Body</tissue>
    </source>
</reference>
<dbReference type="InterPro" id="IPR043128">
    <property type="entry name" value="Rev_trsase/Diguanyl_cyclase"/>
</dbReference>
<dbReference type="Proteomes" id="UP001235939">
    <property type="component" value="Chromosome 03"/>
</dbReference>
<evidence type="ECO:0000256" key="4">
    <source>
        <dbReference type="ARBA" id="ARBA00022722"/>
    </source>
</evidence>
<evidence type="ECO:0000259" key="9">
    <source>
        <dbReference type="PROSITE" id="PS50994"/>
    </source>
</evidence>
<evidence type="ECO:0000313" key="11">
    <source>
        <dbReference type="Proteomes" id="UP001235939"/>
    </source>
</evidence>
<evidence type="ECO:0000256" key="5">
    <source>
        <dbReference type="ARBA" id="ARBA00022759"/>
    </source>
</evidence>
<dbReference type="SUPFAM" id="SSF53098">
    <property type="entry name" value="Ribonuclease H-like"/>
    <property type="match status" value="1"/>
</dbReference>